<keyword evidence="5" id="KW-1185">Reference proteome</keyword>
<protein>
    <submittedName>
        <fullName evidence="1">Uncharacterized protein</fullName>
    </submittedName>
</protein>
<evidence type="ECO:0000313" key="2">
    <source>
        <dbReference type="EMBL" id="PLW19999.1"/>
    </source>
</evidence>
<dbReference type="Proteomes" id="UP000235392">
    <property type="component" value="Unassembled WGS sequence"/>
</dbReference>
<accession>A0A2N5SG54</accession>
<evidence type="ECO:0000313" key="1">
    <source>
        <dbReference type="EMBL" id="PLW12216.1"/>
    </source>
</evidence>
<dbReference type="EMBL" id="PGCI01000009">
    <property type="protein sequence ID" value="PLW50630.1"/>
    <property type="molecule type" value="Genomic_DNA"/>
</dbReference>
<organism evidence="1 6">
    <name type="scientific">Puccinia coronata f. sp. avenae</name>
    <dbReference type="NCBI Taxonomy" id="200324"/>
    <lineage>
        <taxon>Eukaryota</taxon>
        <taxon>Fungi</taxon>
        <taxon>Dikarya</taxon>
        <taxon>Basidiomycota</taxon>
        <taxon>Pucciniomycotina</taxon>
        <taxon>Pucciniomycetes</taxon>
        <taxon>Pucciniales</taxon>
        <taxon>Pucciniaceae</taxon>
        <taxon>Puccinia</taxon>
    </lineage>
</organism>
<dbReference type="AlphaFoldDB" id="A0A2N5SG54"/>
<reference evidence="5 6" key="1">
    <citation type="submission" date="2017-11" db="EMBL/GenBank/DDBJ databases">
        <title>De novo assembly and phasing of dikaryotic genomes from two isolates of Puccinia coronata f. sp. avenae, the causal agent of oat crown rust.</title>
        <authorList>
            <person name="Miller M.E."/>
            <person name="Zhang Y."/>
            <person name="Omidvar V."/>
            <person name="Sperschneider J."/>
            <person name="Schwessinger B."/>
            <person name="Raley C."/>
            <person name="Palmer J.M."/>
            <person name="Garnica D."/>
            <person name="Upadhyaya N."/>
            <person name="Rathjen J."/>
            <person name="Taylor J.M."/>
            <person name="Park R.F."/>
            <person name="Dodds P.N."/>
            <person name="Hirsch C.D."/>
            <person name="Kianian S.F."/>
            <person name="Figueroa M."/>
        </authorList>
    </citation>
    <scope>NUCLEOTIDE SEQUENCE [LARGE SCALE GENOMIC DNA]</scope>
    <source>
        <strain evidence="2">12NC29</strain>
        <strain evidence="1">12SD80</strain>
    </source>
</reference>
<dbReference type="EMBL" id="PGCJ01000120">
    <property type="protein sequence ID" value="PLW46339.1"/>
    <property type="molecule type" value="Genomic_DNA"/>
</dbReference>
<dbReference type="EMBL" id="PGCI01000893">
    <property type="protein sequence ID" value="PLW12216.1"/>
    <property type="molecule type" value="Genomic_DNA"/>
</dbReference>
<proteinExistence type="predicted"/>
<dbReference type="Proteomes" id="UP000235388">
    <property type="component" value="Unassembled WGS sequence"/>
</dbReference>
<evidence type="ECO:0000313" key="6">
    <source>
        <dbReference type="Proteomes" id="UP000235392"/>
    </source>
</evidence>
<gene>
    <name evidence="2" type="ORF">PCANC_10191</name>
    <name evidence="3" type="ORF">PCANC_11217</name>
    <name evidence="4" type="ORF">PCASD_00639</name>
    <name evidence="1" type="ORF">PCASD_18836</name>
</gene>
<evidence type="ECO:0000313" key="3">
    <source>
        <dbReference type="EMBL" id="PLW46339.1"/>
    </source>
</evidence>
<evidence type="ECO:0000313" key="4">
    <source>
        <dbReference type="EMBL" id="PLW50630.1"/>
    </source>
</evidence>
<dbReference type="EMBL" id="PGCJ01000804">
    <property type="protein sequence ID" value="PLW19999.1"/>
    <property type="molecule type" value="Genomic_DNA"/>
</dbReference>
<evidence type="ECO:0000313" key="5">
    <source>
        <dbReference type="Proteomes" id="UP000235388"/>
    </source>
</evidence>
<sequence length="95" mass="10855">MTTNADGVNPRSVVKNRRLEGGGGLEDVLLLGRSPFQLHLRDPNVRPNQLTTSITMYWSFRHMKYSWDVPHLATLISFEITRRRESSPFSSNPAE</sequence>
<comment type="caution">
    <text evidence="1">The sequence shown here is derived from an EMBL/GenBank/DDBJ whole genome shotgun (WGS) entry which is preliminary data.</text>
</comment>
<name>A0A2N5SG54_9BASI</name>